<proteinExistence type="predicted"/>
<dbReference type="RefSeq" id="WP_190038512.1">
    <property type="nucleotide sequence ID" value="NZ_BMWD01000024.1"/>
</dbReference>
<dbReference type="EMBL" id="BMWD01000024">
    <property type="protein sequence ID" value="GGX82586.1"/>
    <property type="molecule type" value="Genomic_DNA"/>
</dbReference>
<comment type="caution">
    <text evidence="1">The sequence shown here is derived from an EMBL/GenBank/DDBJ whole genome shotgun (WGS) entry which is preliminary data.</text>
</comment>
<keyword evidence="2" id="KW-1185">Reference proteome</keyword>
<protein>
    <submittedName>
        <fullName evidence="1">Uncharacterized protein</fullName>
    </submittedName>
</protein>
<reference evidence="1" key="2">
    <citation type="submission" date="2020-09" db="EMBL/GenBank/DDBJ databases">
        <authorList>
            <person name="Sun Q."/>
            <person name="Ohkuma M."/>
        </authorList>
    </citation>
    <scope>NUCLEOTIDE SEQUENCE</scope>
    <source>
        <strain evidence="1">JCM 4956</strain>
    </source>
</reference>
<evidence type="ECO:0000313" key="1">
    <source>
        <dbReference type="EMBL" id="GGX82586.1"/>
    </source>
</evidence>
<dbReference type="AlphaFoldDB" id="A0A918NNI0"/>
<reference evidence="1" key="1">
    <citation type="journal article" date="2014" name="Int. J. Syst. Evol. Microbiol.">
        <title>Complete genome sequence of Corynebacterium casei LMG S-19264T (=DSM 44701T), isolated from a smear-ripened cheese.</title>
        <authorList>
            <consortium name="US DOE Joint Genome Institute (JGI-PGF)"/>
            <person name="Walter F."/>
            <person name="Albersmeier A."/>
            <person name="Kalinowski J."/>
            <person name="Ruckert C."/>
        </authorList>
    </citation>
    <scope>NUCLEOTIDE SEQUENCE</scope>
    <source>
        <strain evidence="1">JCM 4956</strain>
    </source>
</reference>
<dbReference type="Proteomes" id="UP000645555">
    <property type="component" value="Unassembled WGS sequence"/>
</dbReference>
<accession>A0A918NNI0</accession>
<name>A0A918NNI0_9ACTN</name>
<evidence type="ECO:0000313" key="2">
    <source>
        <dbReference type="Proteomes" id="UP000645555"/>
    </source>
</evidence>
<gene>
    <name evidence="1" type="ORF">GCM10010515_57650</name>
</gene>
<sequence>MDDEEALRRYGLHPAAADLDEIRELLRRETASERRAQGDGDTELMKLFCVQLFNCGDLEDALLVWDAKSAGFDAACSIDIQLLLGRGLEAVKAHLATRSAPSAAAALHRLRELERDGEFEDFSVREHSAFYDSYYGDR</sequence>
<organism evidence="1 2">
    <name type="scientific">Streptomyces fructofermentans</name>
    <dbReference type="NCBI Taxonomy" id="152141"/>
    <lineage>
        <taxon>Bacteria</taxon>
        <taxon>Bacillati</taxon>
        <taxon>Actinomycetota</taxon>
        <taxon>Actinomycetes</taxon>
        <taxon>Kitasatosporales</taxon>
        <taxon>Streptomycetaceae</taxon>
        <taxon>Streptomyces</taxon>
    </lineage>
</organism>